<dbReference type="PRINTS" id="PR00742">
    <property type="entry name" value="GLHYDRLASE35"/>
</dbReference>
<dbReference type="InterPro" id="IPR017853">
    <property type="entry name" value="GH"/>
</dbReference>
<dbReference type="EC" id="3.2.1.23" evidence="5"/>
<keyword evidence="5" id="KW-0326">Glycosidase</keyword>
<organism evidence="5 6">
    <name type="scientific">Pseudoduganella chitinolytica</name>
    <dbReference type="NCBI Taxonomy" id="34070"/>
    <lineage>
        <taxon>Bacteria</taxon>
        <taxon>Pseudomonadati</taxon>
        <taxon>Pseudomonadota</taxon>
        <taxon>Betaproteobacteria</taxon>
        <taxon>Burkholderiales</taxon>
        <taxon>Oxalobacteraceae</taxon>
        <taxon>Telluria group</taxon>
        <taxon>Pseudoduganella</taxon>
    </lineage>
</organism>
<feature type="domain" description="Glycoside hydrolase 35 catalytic" evidence="4">
    <location>
        <begin position="257"/>
        <end position="435"/>
    </location>
</feature>
<accession>A0ABY8BL99</accession>
<dbReference type="RefSeq" id="WP_277418109.1">
    <property type="nucleotide sequence ID" value="NZ_CP119083.1"/>
</dbReference>
<dbReference type="Proteomes" id="UP001216510">
    <property type="component" value="Chromosome"/>
</dbReference>
<evidence type="ECO:0000256" key="2">
    <source>
        <dbReference type="SAM" id="MobiDB-lite"/>
    </source>
</evidence>
<proteinExistence type="inferred from homology"/>
<dbReference type="SUPFAM" id="SSF75005">
    <property type="entry name" value="Arabinanase/levansucrase/invertase"/>
    <property type="match status" value="1"/>
</dbReference>
<dbReference type="InterPro" id="IPR023296">
    <property type="entry name" value="Glyco_hydro_beta-prop_sf"/>
</dbReference>
<reference evidence="5 6" key="1">
    <citation type="submission" date="2023-02" db="EMBL/GenBank/DDBJ databases">
        <title>Gemone sequence of Telluria chitinolytica ACM 3522T.</title>
        <authorList>
            <person name="Frediansyah A."/>
            <person name="Miess H."/>
            <person name="Gross H."/>
        </authorList>
    </citation>
    <scope>NUCLEOTIDE SEQUENCE [LARGE SCALE GENOMIC DNA]</scope>
    <source>
        <strain evidence="5 6">ACM 3522</strain>
    </source>
</reference>
<dbReference type="PANTHER" id="PTHR23421">
    <property type="entry name" value="BETA-GALACTOSIDASE RELATED"/>
    <property type="match status" value="1"/>
</dbReference>
<evidence type="ECO:0000313" key="5">
    <source>
        <dbReference type="EMBL" id="WEF35452.1"/>
    </source>
</evidence>
<dbReference type="InterPro" id="IPR001944">
    <property type="entry name" value="Glycoside_Hdrlase_35"/>
</dbReference>
<keyword evidence="3" id="KW-0732">Signal</keyword>
<dbReference type="InterPro" id="IPR031330">
    <property type="entry name" value="Gly_Hdrlase_35_cat"/>
</dbReference>
<dbReference type="EMBL" id="CP119083">
    <property type="protein sequence ID" value="WEF35452.1"/>
    <property type="molecule type" value="Genomic_DNA"/>
</dbReference>
<evidence type="ECO:0000256" key="3">
    <source>
        <dbReference type="SAM" id="SignalP"/>
    </source>
</evidence>
<feature type="signal peptide" evidence="3">
    <location>
        <begin position="1"/>
        <end position="17"/>
    </location>
</feature>
<feature type="compositionally biased region" description="Polar residues" evidence="2">
    <location>
        <begin position="58"/>
        <end position="70"/>
    </location>
</feature>
<name>A0ABY8BL99_9BURK</name>
<feature type="region of interest" description="Disordered" evidence="2">
    <location>
        <begin position="34"/>
        <end position="70"/>
    </location>
</feature>
<sequence length="499" mass="52709">MPIATRLSTLLFSFALAQGLSATAQELGIPQASDATRPAGQAASTASPGTASPGTASQGTASQGTASQGTASRGTWVMAATTATSPGTISLFASSDGVTYTSLASEAIRPGGANARAPALLRHDDGYFYLLYATGRHELALARSRDLRHWEPARQVPFAGDGDVTAIAWGQGAGGAPQALVTTTGGRWLLAADAALAQWQAAQPLPREAAATTPPAVKGAAAGVREASVLQLDRAAFDAATRPRGKPRQVSWDQYSLKIDGERVVIWSGEIHPFRLPNPSLWRDVLQKMKALGFNAVAFYFDWGYHSPAPGVYDFAHVRNVEQALEIAEEEGLYVIARTGPYVNAELTAGGFPGWLLRSRAEARTDDPVYLAAVDEWMTQINAIVARHQVTTGGGNVIAYQLENELGKVEPKHVRQMEHLAAKARRDGITVPFFHNAAGRLPDWAPKGASAPWANPGPTDLYAFDGYPGGTCNVHADPAGPNAAPTGASTAMADRRRGR</sequence>
<evidence type="ECO:0000256" key="1">
    <source>
        <dbReference type="ARBA" id="ARBA00009809"/>
    </source>
</evidence>
<evidence type="ECO:0000313" key="6">
    <source>
        <dbReference type="Proteomes" id="UP001216510"/>
    </source>
</evidence>
<dbReference type="Pfam" id="PF01301">
    <property type="entry name" value="Glyco_hydro_35"/>
    <property type="match status" value="1"/>
</dbReference>
<dbReference type="Gene3D" id="2.115.10.20">
    <property type="entry name" value="Glycosyl hydrolase domain, family 43"/>
    <property type="match status" value="1"/>
</dbReference>
<dbReference type="SUPFAM" id="SSF51445">
    <property type="entry name" value="(Trans)glycosidases"/>
    <property type="match status" value="1"/>
</dbReference>
<keyword evidence="6" id="KW-1185">Reference proteome</keyword>
<feature type="chain" id="PRO_5046290097" evidence="3">
    <location>
        <begin position="18"/>
        <end position="499"/>
    </location>
</feature>
<gene>
    <name evidence="5" type="ORF">PX653_12085</name>
</gene>
<dbReference type="GO" id="GO:0004565">
    <property type="term" value="F:beta-galactosidase activity"/>
    <property type="evidence" value="ECO:0007669"/>
    <property type="project" value="UniProtKB-EC"/>
</dbReference>
<feature type="region of interest" description="Disordered" evidence="2">
    <location>
        <begin position="478"/>
        <end position="499"/>
    </location>
</feature>
<dbReference type="Gene3D" id="3.20.20.80">
    <property type="entry name" value="Glycosidases"/>
    <property type="match status" value="1"/>
</dbReference>
<evidence type="ECO:0000259" key="4">
    <source>
        <dbReference type="Pfam" id="PF01301"/>
    </source>
</evidence>
<comment type="similarity">
    <text evidence="1">Belongs to the glycosyl hydrolase 35 family.</text>
</comment>
<keyword evidence="5" id="KW-0378">Hydrolase</keyword>
<protein>
    <submittedName>
        <fullName evidence="5">Beta-galactosidase</fullName>
        <ecNumber evidence="5">3.2.1.23</ecNumber>
    </submittedName>
</protein>
<feature type="compositionally biased region" description="Low complexity" evidence="2">
    <location>
        <begin position="38"/>
        <end position="57"/>
    </location>
</feature>